<name>A2SU67_METLZ</name>
<proteinExistence type="predicted"/>
<keyword evidence="2" id="KW-1185">Reference proteome</keyword>
<evidence type="ECO:0000313" key="2">
    <source>
        <dbReference type="Proteomes" id="UP000000365"/>
    </source>
</evidence>
<gene>
    <name evidence="1" type="ordered locus">Mlab_1712</name>
</gene>
<dbReference type="STRING" id="410358.Mlab_1712"/>
<dbReference type="RefSeq" id="WP_011834076.1">
    <property type="nucleotide sequence ID" value="NC_008942.1"/>
</dbReference>
<dbReference type="eggNOG" id="arCOG05978">
    <property type="taxonomic scope" value="Archaea"/>
</dbReference>
<dbReference type="InterPro" id="IPR013783">
    <property type="entry name" value="Ig-like_fold"/>
</dbReference>
<dbReference type="HOGENOM" id="CLU_701342_0_0_2"/>
<dbReference type="EMBL" id="CP000559">
    <property type="protein sequence ID" value="ABN07873.1"/>
    <property type="molecule type" value="Genomic_DNA"/>
</dbReference>
<dbReference type="SUPFAM" id="SSF49265">
    <property type="entry name" value="Fibronectin type III"/>
    <property type="match status" value="1"/>
</dbReference>
<dbReference type="AlphaFoldDB" id="A2SU67"/>
<dbReference type="InterPro" id="IPR036116">
    <property type="entry name" value="FN3_sf"/>
</dbReference>
<accession>A2SU67</accession>
<sequence>MRKLPMILLGTALVFLLFSAGVSADLPTISTLSCDGITTGSCTFQGNLQKNGGFDVTDVGFVYGTSASNLAFTVSEGYRGHSYGKYSTTVSGLAAGTTYYYRAYAVNQDGTAYGPVMSFTTTSAGPGPFSISAPYQNQNCVLNDGNCVNAQWSAAPGAAGYRVTLRDMTTNTLCFSNRELGSATSYGIPSENLTAGHAYCLSICAYSDAGETCQEQCFSVQAANGVTPTPVGSANQYGNQYQNARILDLIASGEVLPLQSNDTSGTPMYRYTFTVRTNPDADQVCLYLYNGTNSSLIGVNSTYAVIGSPIQMREFTFTRTMLWEEVQNLSAEACIYHDGQPIRDREGAYKFIAVSSPGQGQTSVSGSTNQFMDRVMNFFRNLFSWNFGRSSGN</sequence>
<protein>
    <recommendedName>
        <fullName evidence="3">Fibronectin, type III domain protein</fullName>
    </recommendedName>
</protein>
<evidence type="ECO:0008006" key="3">
    <source>
        <dbReference type="Google" id="ProtNLM"/>
    </source>
</evidence>
<dbReference type="Gene3D" id="2.60.40.10">
    <property type="entry name" value="Immunoglobulins"/>
    <property type="match status" value="2"/>
</dbReference>
<evidence type="ECO:0000313" key="1">
    <source>
        <dbReference type="EMBL" id="ABN07873.1"/>
    </source>
</evidence>
<organism evidence="1 2">
    <name type="scientific">Methanocorpusculum labreanum (strain ATCC 43576 / DSM 4855 / Z)</name>
    <dbReference type="NCBI Taxonomy" id="410358"/>
    <lineage>
        <taxon>Archaea</taxon>
        <taxon>Methanobacteriati</taxon>
        <taxon>Methanobacteriota</taxon>
        <taxon>Stenosarchaea group</taxon>
        <taxon>Methanomicrobia</taxon>
        <taxon>Methanomicrobiales</taxon>
        <taxon>Methanocorpusculaceae</taxon>
        <taxon>Methanocorpusculum</taxon>
    </lineage>
</organism>
<dbReference type="CDD" id="cd00063">
    <property type="entry name" value="FN3"/>
    <property type="match status" value="1"/>
</dbReference>
<dbReference type="Proteomes" id="UP000000365">
    <property type="component" value="Chromosome"/>
</dbReference>
<dbReference type="InterPro" id="IPR003961">
    <property type="entry name" value="FN3_dom"/>
</dbReference>
<dbReference type="GeneID" id="4795185"/>
<dbReference type="KEGG" id="mla:Mlab_1712"/>
<reference evidence="1 2" key="1">
    <citation type="journal article" date="2009" name="Stand. Genomic Sci.">
        <title>Complete genome sequence of Methanocorpusculum labreanum type strain Z.</title>
        <authorList>
            <person name="Anderson I.J."/>
            <person name="Sieprawska-Lupa M."/>
            <person name="Goltsman E."/>
            <person name="Lapidus A."/>
            <person name="Copeland A."/>
            <person name="Glavina Del Rio T."/>
            <person name="Tice H."/>
            <person name="Dalin E."/>
            <person name="Barry K."/>
            <person name="Pitluck S."/>
            <person name="Hauser L."/>
            <person name="Land M."/>
            <person name="Lucas S."/>
            <person name="Richardson P."/>
            <person name="Whitman W.B."/>
            <person name="Kyrpides N.C."/>
        </authorList>
    </citation>
    <scope>NUCLEOTIDE SEQUENCE [LARGE SCALE GENOMIC DNA]</scope>
    <source>
        <strain evidence="2">ATCC 43576 / DSM 4855 / Z</strain>
    </source>
</reference>